<accession>A0A9X1Y4J7</accession>
<keyword evidence="6 7" id="KW-0472">Membrane</keyword>
<feature type="transmembrane region" description="Helical" evidence="7">
    <location>
        <begin position="137"/>
        <end position="158"/>
    </location>
</feature>
<evidence type="ECO:0000256" key="1">
    <source>
        <dbReference type="ARBA" id="ARBA00004429"/>
    </source>
</evidence>
<comment type="subcellular location">
    <subcellularLocation>
        <location evidence="1">Cell inner membrane</location>
        <topology evidence="1">Multi-pass membrane protein</topology>
    </subcellularLocation>
</comment>
<keyword evidence="9" id="KW-1185">Reference proteome</keyword>
<dbReference type="Pfam" id="PF01554">
    <property type="entry name" value="MatE"/>
    <property type="match status" value="2"/>
</dbReference>
<name>A0A9X1Y4J7_9PROT</name>
<dbReference type="PANTHER" id="PTHR43549">
    <property type="entry name" value="MULTIDRUG RESISTANCE PROTEIN YPNP-RELATED"/>
    <property type="match status" value="1"/>
</dbReference>
<dbReference type="NCBIfam" id="TIGR00797">
    <property type="entry name" value="matE"/>
    <property type="match status" value="1"/>
</dbReference>
<keyword evidence="2" id="KW-0813">Transport</keyword>
<evidence type="ECO:0000256" key="7">
    <source>
        <dbReference type="SAM" id="Phobius"/>
    </source>
</evidence>
<keyword evidence="5 7" id="KW-1133">Transmembrane helix</keyword>
<feature type="transmembrane region" description="Helical" evidence="7">
    <location>
        <begin position="362"/>
        <end position="382"/>
    </location>
</feature>
<feature type="transmembrane region" description="Helical" evidence="7">
    <location>
        <begin position="49"/>
        <end position="73"/>
    </location>
</feature>
<gene>
    <name evidence="8" type="ORF">M0638_00810</name>
</gene>
<evidence type="ECO:0000256" key="2">
    <source>
        <dbReference type="ARBA" id="ARBA00022448"/>
    </source>
</evidence>
<evidence type="ECO:0000256" key="3">
    <source>
        <dbReference type="ARBA" id="ARBA00022475"/>
    </source>
</evidence>
<dbReference type="RefSeq" id="WP_248665050.1">
    <property type="nucleotide sequence ID" value="NZ_JALPRX010000002.1"/>
</dbReference>
<comment type="caution">
    <text evidence="8">The sequence shown here is derived from an EMBL/GenBank/DDBJ whole genome shotgun (WGS) entry which is preliminary data.</text>
</comment>
<feature type="transmembrane region" description="Helical" evidence="7">
    <location>
        <begin position="288"/>
        <end position="308"/>
    </location>
</feature>
<dbReference type="GO" id="GO:0042910">
    <property type="term" value="F:xenobiotic transmembrane transporter activity"/>
    <property type="evidence" value="ECO:0007669"/>
    <property type="project" value="InterPro"/>
</dbReference>
<organism evidence="8 9">
    <name type="scientific">Roseomonas acroporae</name>
    <dbReference type="NCBI Taxonomy" id="2937791"/>
    <lineage>
        <taxon>Bacteria</taxon>
        <taxon>Pseudomonadati</taxon>
        <taxon>Pseudomonadota</taxon>
        <taxon>Alphaproteobacteria</taxon>
        <taxon>Acetobacterales</taxon>
        <taxon>Roseomonadaceae</taxon>
        <taxon>Roseomonas</taxon>
    </lineage>
</organism>
<feature type="transmembrane region" description="Helical" evidence="7">
    <location>
        <begin position="201"/>
        <end position="222"/>
    </location>
</feature>
<feature type="transmembrane region" description="Helical" evidence="7">
    <location>
        <begin position="421"/>
        <end position="445"/>
    </location>
</feature>
<reference evidence="8" key="1">
    <citation type="submission" date="2022-04" db="EMBL/GenBank/DDBJ databases">
        <title>Roseomonas acroporae sp. nov., isolated from coral Acropora digitifera.</title>
        <authorList>
            <person name="Sun H."/>
        </authorList>
    </citation>
    <scope>NUCLEOTIDE SEQUENCE</scope>
    <source>
        <strain evidence="8">NAR14</strain>
    </source>
</reference>
<protein>
    <submittedName>
        <fullName evidence="8">MATE family efflux transporter</fullName>
    </submittedName>
</protein>
<feature type="transmembrane region" description="Helical" evidence="7">
    <location>
        <begin position="165"/>
        <end position="189"/>
    </location>
</feature>
<feature type="transmembrane region" description="Helical" evidence="7">
    <location>
        <begin position="389"/>
        <end position="415"/>
    </location>
</feature>
<dbReference type="Proteomes" id="UP001139516">
    <property type="component" value="Unassembled WGS sequence"/>
</dbReference>
<evidence type="ECO:0000256" key="5">
    <source>
        <dbReference type="ARBA" id="ARBA00022989"/>
    </source>
</evidence>
<dbReference type="EMBL" id="JALPRX010000002">
    <property type="protein sequence ID" value="MCK8782920.1"/>
    <property type="molecule type" value="Genomic_DNA"/>
</dbReference>
<evidence type="ECO:0000313" key="9">
    <source>
        <dbReference type="Proteomes" id="UP001139516"/>
    </source>
</evidence>
<evidence type="ECO:0000256" key="4">
    <source>
        <dbReference type="ARBA" id="ARBA00022692"/>
    </source>
</evidence>
<sequence length="465" mass="47320">MDRRTRLLLEAPIGPTLLRLGLPNVVVMVVQASIGLIETAFVARLGTDALAGMSLVFPVLMQVQMMSAGAMGGGMLSAVSRTLGAGRREEANGLVWHALALAVGLGLLTTALLLPFGRALYTAMGGEGAALAAALTYSHLIFAGAVLAWTFNALAAVIRGTGNMALPAAVTAVGAVVLIPLSPMLIFGWAGLPALGIAGGAWAVLLYYAAGSAVFAAYLWSGRGVLRPAARPPRLRWAPMREILRVGAVATLVTLTTNITMMVATAQVAAHGPAAVAGYGTGARLEYLMVPLAFGLGAPIAAMVGTAVGAGRRQRALRAAWTGAAVVTVATGAIGLAAALWPQAWLGLFGDAPDMLAYGSRYLRLVGPFYGFFGLGMALYFASQGAGRLAWPLAGGLLRLLVAAGGGLLAMRLGFGIDGVFLALGLGLVAVGTVNAAAVAAGVWFRDRPARMLAPAAMPAGRAAE</sequence>
<evidence type="ECO:0000313" key="8">
    <source>
        <dbReference type="EMBL" id="MCK8782920.1"/>
    </source>
</evidence>
<dbReference type="PANTHER" id="PTHR43549:SF3">
    <property type="entry name" value="MULTIDRUG RESISTANCE PROTEIN YPNP-RELATED"/>
    <property type="match status" value="1"/>
</dbReference>
<feature type="transmembrane region" description="Helical" evidence="7">
    <location>
        <begin position="320"/>
        <end position="342"/>
    </location>
</feature>
<keyword evidence="3" id="KW-1003">Cell membrane</keyword>
<dbReference type="InterPro" id="IPR052031">
    <property type="entry name" value="Membrane_Transporter-Flippase"/>
</dbReference>
<feature type="transmembrane region" description="Helical" evidence="7">
    <location>
        <begin position="21"/>
        <end position="43"/>
    </location>
</feature>
<dbReference type="GO" id="GO:0015297">
    <property type="term" value="F:antiporter activity"/>
    <property type="evidence" value="ECO:0007669"/>
    <property type="project" value="InterPro"/>
</dbReference>
<feature type="transmembrane region" description="Helical" evidence="7">
    <location>
        <begin position="94"/>
        <end position="117"/>
    </location>
</feature>
<dbReference type="GO" id="GO:0005886">
    <property type="term" value="C:plasma membrane"/>
    <property type="evidence" value="ECO:0007669"/>
    <property type="project" value="UniProtKB-SubCell"/>
</dbReference>
<proteinExistence type="predicted"/>
<keyword evidence="4 7" id="KW-0812">Transmembrane</keyword>
<dbReference type="InterPro" id="IPR002528">
    <property type="entry name" value="MATE_fam"/>
</dbReference>
<dbReference type="AlphaFoldDB" id="A0A9X1Y4J7"/>
<feature type="transmembrane region" description="Helical" evidence="7">
    <location>
        <begin position="243"/>
        <end position="268"/>
    </location>
</feature>
<dbReference type="PIRSF" id="PIRSF006603">
    <property type="entry name" value="DinF"/>
    <property type="match status" value="1"/>
</dbReference>
<dbReference type="InterPro" id="IPR048279">
    <property type="entry name" value="MdtK-like"/>
</dbReference>
<evidence type="ECO:0000256" key="6">
    <source>
        <dbReference type="ARBA" id="ARBA00023136"/>
    </source>
</evidence>